<proteinExistence type="predicted"/>
<evidence type="ECO:0000313" key="1">
    <source>
        <dbReference type="EMBL" id="MBC3475000.1"/>
    </source>
</evidence>
<organism evidence="1 2">
    <name type="scientific">Pseudomonas taiwanensis</name>
    <dbReference type="NCBI Taxonomy" id="470150"/>
    <lineage>
        <taxon>Bacteria</taxon>
        <taxon>Pseudomonadati</taxon>
        <taxon>Pseudomonadota</taxon>
        <taxon>Gammaproteobacteria</taxon>
        <taxon>Pseudomonadales</taxon>
        <taxon>Pseudomonadaceae</taxon>
        <taxon>Pseudomonas</taxon>
    </lineage>
</organism>
<dbReference type="SUPFAM" id="SSF46785">
    <property type="entry name" value="Winged helix' DNA-binding domain"/>
    <property type="match status" value="1"/>
</dbReference>
<evidence type="ECO:0000313" key="2">
    <source>
        <dbReference type="Proteomes" id="UP000628086"/>
    </source>
</evidence>
<dbReference type="InterPro" id="IPR036390">
    <property type="entry name" value="WH_DNA-bd_sf"/>
</dbReference>
<reference evidence="1 2" key="1">
    <citation type="journal article" date="2020" name="Microorganisms">
        <title>Reliable Identification of Environmental Pseudomonas Isolates Using the rpoD Gene.</title>
        <authorList>
            <consortium name="The Broad Institute Genome Sequencing Platform"/>
            <person name="Girard L."/>
            <person name="Lood C."/>
            <person name="Rokni-Zadeh H."/>
            <person name="van Noort V."/>
            <person name="Lavigne R."/>
            <person name="De Mot R."/>
        </authorList>
    </citation>
    <scope>NUCLEOTIDE SEQUENCE [LARGE SCALE GENOMIC DNA]</scope>
    <source>
        <strain evidence="1 2">RW7P2</strain>
    </source>
</reference>
<protein>
    <submittedName>
        <fullName evidence="1">Helix-turn-helix transcriptional regulator</fullName>
    </submittedName>
</protein>
<dbReference type="InterPro" id="IPR036388">
    <property type="entry name" value="WH-like_DNA-bd_sf"/>
</dbReference>
<accession>A0ABR6V452</accession>
<dbReference type="Gene3D" id="1.10.10.10">
    <property type="entry name" value="Winged helix-like DNA-binding domain superfamily/Winged helix DNA-binding domain"/>
    <property type="match status" value="1"/>
</dbReference>
<name>A0ABR6V452_9PSED</name>
<dbReference type="Proteomes" id="UP000628086">
    <property type="component" value="Unassembled WGS sequence"/>
</dbReference>
<dbReference type="EMBL" id="JABWRS010000003">
    <property type="protein sequence ID" value="MBC3475000.1"/>
    <property type="molecule type" value="Genomic_DNA"/>
</dbReference>
<keyword evidence="2" id="KW-1185">Reference proteome</keyword>
<comment type="caution">
    <text evidence="1">The sequence shown here is derived from an EMBL/GenBank/DDBJ whole genome shotgun (WGS) entry which is preliminary data.</text>
</comment>
<sequence length="118" mass="13093">MSELLQQPSRAEITLDDIFRALAEPLRRTAIAVLATMPDGTERSCASFGFPVAKASLTHHFRVLREVGLISQIDYGNRRASILRREDIETRFPGLLQLLVDELRDQQANGESAVASVS</sequence>
<dbReference type="PRINTS" id="PR00778">
    <property type="entry name" value="HTHARSR"/>
</dbReference>
<dbReference type="InterPro" id="IPR001845">
    <property type="entry name" value="HTH_ArsR_DNA-bd_dom"/>
</dbReference>
<dbReference type="RefSeq" id="WP_186598326.1">
    <property type="nucleotide sequence ID" value="NZ_JABWRS010000003.1"/>
</dbReference>
<gene>
    <name evidence="1" type="ORF">HU747_05250</name>
</gene>